<evidence type="ECO:0000256" key="5">
    <source>
        <dbReference type="ARBA" id="ARBA00023015"/>
    </source>
</evidence>
<dbReference type="InterPro" id="IPR015358">
    <property type="entry name" value="Tscrpt_reg_MerR_DNA-bd"/>
</dbReference>
<gene>
    <name evidence="9" type="ORF">GCM10022247_17300</name>
</gene>
<dbReference type="PANTHER" id="PTHR30204:SF0">
    <property type="entry name" value="REDOX-SENSITIVE TRANSCRIPTIONAL ACTIVATOR SOXR"/>
    <property type="match status" value="1"/>
</dbReference>
<dbReference type="CDD" id="cd01110">
    <property type="entry name" value="HTH_SoxR"/>
    <property type="match status" value="1"/>
</dbReference>
<evidence type="ECO:0000313" key="9">
    <source>
        <dbReference type="EMBL" id="GAA3997755.1"/>
    </source>
</evidence>
<evidence type="ECO:0000256" key="4">
    <source>
        <dbReference type="ARBA" id="ARBA00023014"/>
    </source>
</evidence>
<keyword evidence="4" id="KW-0411">Iron-sulfur</keyword>
<dbReference type="PROSITE" id="PS00552">
    <property type="entry name" value="HTH_MERR_1"/>
    <property type="match status" value="1"/>
</dbReference>
<dbReference type="Proteomes" id="UP001501747">
    <property type="component" value="Unassembled WGS sequence"/>
</dbReference>
<feature type="domain" description="HTH merR-type" evidence="8">
    <location>
        <begin position="63"/>
        <end position="131"/>
    </location>
</feature>
<dbReference type="InterPro" id="IPR047057">
    <property type="entry name" value="MerR_fam"/>
</dbReference>
<dbReference type="InterPro" id="IPR010211">
    <property type="entry name" value="Redox-sen_tscrpt-act_SoxR"/>
</dbReference>
<dbReference type="PROSITE" id="PS50937">
    <property type="entry name" value="HTH_MERR_2"/>
    <property type="match status" value="1"/>
</dbReference>
<evidence type="ECO:0000256" key="1">
    <source>
        <dbReference type="ARBA" id="ARBA00022714"/>
    </source>
</evidence>
<comment type="caution">
    <text evidence="9">The sequence shown here is derived from an EMBL/GenBank/DDBJ whole genome shotgun (WGS) entry which is preliminary data.</text>
</comment>
<evidence type="ECO:0000256" key="7">
    <source>
        <dbReference type="ARBA" id="ARBA00023163"/>
    </source>
</evidence>
<dbReference type="EMBL" id="BAABAL010000005">
    <property type="protein sequence ID" value="GAA3997755.1"/>
    <property type="molecule type" value="Genomic_DNA"/>
</dbReference>
<dbReference type="Pfam" id="PF09278">
    <property type="entry name" value="MerR-DNA-bind"/>
    <property type="match status" value="1"/>
</dbReference>
<keyword evidence="5" id="KW-0805">Transcription regulation</keyword>
<keyword evidence="6" id="KW-0238">DNA-binding</keyword>
<accession>A0ABP7RI12</accession>
<evidence type="ECO:0000256" key="2">
    <source>
        <dbReference type="ARBA" id="ARBA00022723"/>
    </source>
</evidence>
<dbReference type="InterPro" id="IPR000551">
    <property type="entry name" value="MerR-type_HTH_dom"/>
</dbReference>
<evidence type="ECO:0000313" key="10">
    <source>
        <dbReference type="Proteomes" id="UP001501747"/>
    </source>
</evidence>
<sequence length="224" mass="24983">MEADGVVLHRPVRVDGGQPAEDLLGEVAEFVLGERHDSSEQPELELRSRYGGGVNQVPLRTPELTVGQLAERSGVAVSALHFYERKGLIHSRRTSGNQRRYSRDTLRRVAFVRVSQRVGMPLEVIREALASLPDERTPTPEDWAHLSQEWRSELDTRIEQLVQLRDNLSDCIGCGCLSLKTCHLSNPRDVLGQQGPGPRKLLPETLRTRESSQSTVDSCAPVCE</sequence>
<protein>
    <recommendedName>
        <fullName evidence="8">HTH merR-type domain-containing protein</fullName>
    </recommendedName>
</protein>
<name>A0ABP7RI12_9PSEU</name>
<evidence type="ECO:0000256" key="3">
    <source>
        <dbReference type="ARBA" id="ARBA00023004"/>
    </source>
</evidence>
<keyword evidence="10" id="KW-1185">Reference proteome</keyword>
<keyword evidence="3" id="KW-0408">Iron</keyword>
<dbReference type="Pfam" id="PF00376">
    <property type="entry name" value="MerR"/>
    <property type="match status" value="1"/>
</dbReference>
<dbReference type="NCBIfam" id="TIGR01950">
    <property type="entry name" value="SoxR"/>
    <property type="match status" value="1"/>
</dbReference>
<dbReference type="InterPro" id="IPR009061">
    <property type="entry name" value="DNA-bd_dom_put_sf"/>
</dbReference>
<proteinExistence type="predicted"/>
<evidence type="ECO:0000256" key="6">
    <source>
        <dbReference type="ARBA" id="ARBA00023125"/>
    </source>
</evidence>
<keyword evidence="7" id="KW-0804">Transcription</keyword>
<evidence type="ECO:0000259" key="8">
    <source>
        <dbReference type="PROSITE" id="PS50937"/>
    </source>
</evidence>
<dbReference type="SMART" id="SM00422">
    <property type="entry name" value="HTH_MERR"/>
    <property type="match status" value="1"/>
</dbReference>
<organism evidence="9 10">
    <name type="scientific">Allokutzneria multivorans</name>
    <dbReference type="NCBI Taxonomy" id="1142134"/>
    <lineage>
        <taxon>Bacteria</taxon>
        <taxon>Bacillati</taxon>
        <taxon>Actinomycetota</taxon>
        <taxon>Actinomycetes</taxon>
        <taxon>Pseudonocardiales</taxon>
        <taxon>Pseudonocardiaceae</taxon>
        <taxon>Allokutzneria</taxon>
    </lineage>
</organism>
<dbReference type="SUPFAM" id="SSF46955">
    <property type="entry name" value="Putative DNA-binding domain"/>
    <property type="match status" value="1"/>
</dbReference>
<dbReference type="PANTHER" id="PTHR30204">
    <property type="entry name" value="REDOX-CYCLING DRUG-SENSING TRANSCRIPTIONAL ACTIVATOR SOXR"/>
    <property type="match status" value="1"/>
</dbReference>
<keyword evidence="2" id="KW-0479">Metal-binding</keyword>
<dbReference type="PRINTS" id="PR00040">
    <property type="entry name" value="HTHMERR"/>
</dbReference>
<keyword evidence="1" id="KW-0001">2Fe-2S</keyword>
<dbReference type="Gene3D" id="1.10.1660.10">
    <property type="match status" value="1"/>
</dbReference>
<reference evidence="10" key="1">
    <citation type="journal article" date="2019" name="Int. J. Syst. Evol. Microbiol.">
        <title>The Global Catalogue of Microorganisms (GCM) 10K type strain sequencing project: providing services to taxonomists for standard genome sequencing and annotation.</title>
        <authorList>
            <consortium name="The Broad Institute Genomics Platform"/>
            <consortium name="The Broad Institute Genome Sequencing Center for Infectious Disease"/>
            <person name="Wu L."/>
            <person name="Ma J."/>
        </authorList>
    </citation>
    <scope>NUCLEOTIDE SEQUENCE [LARGE SCALE GENOMIC DNA]</scope>
    <source>
        <strain evidence="10">JCM 17342</strain>
    </source>
</reference>